<dbReference type="Proteomes" id="UP000553343">
    <property type="component" value="Unassembled WGS sequence"/>
</dbReference>
<dbReference type="EMBL" id="JACADJ010000004">
    <property type="protein sequence ID" value="NWH03785.1"/>
    <property type="molecule type" value="Genomic_DNA"/>
</dbReference>
<name>A0A850T4L8_9BACT</name>
<accession>A0A850T4L8</accession>
<evidence type="ECO:0008006" key="4">
    <source>
        <dbReference type="Google" id="ProtNLM"/>
    </source>
</evidence>
<keyword evidence="3" id="KW-1185">Reference proteome</keyword>
<evidence type="ECO:0000313" key="2">
    <source>
        <dbReference type="EMBL" id="NWH03785.1"/>
    </source>
</evidence>
<feature type="transmembrane region" description="Helical" evidence="1">
    <location>
        <begin position="6"/>
        <end position="28"/>
    </location>
</feature>
<keyword evidence="1" id="KW-0812">Transmembrane</keyword>
<proteinExistence type="predicted"/>
<evidence type="ECO:0000256" key="1">
    <source>
        <dbReference type="SAM" id="Phobius"/>
    </source>
</evidence>
<dbReference type="AlphaFoldDB" id="A0A850T4L8"/>
<keyword evidence="1" id="KW-1133">Transmembrane helix</keyword>
<protein>
    <recommendedName>
        <fullName evidence="4">DUF948 domain-containing protein</fullName>
    </recommendedName>
</protein>
<sequence length="127" mass="14028">MQTSITLSALGHFIVFVLILMVGGYILVTLKNINALLREIKQIVQKNKDHINQIIPNINEISKNSVIISNSLKTSVNEAGESIKMISMETVDAVVTINETVNRLTQYTNSMGEIVKAIVNLFLSGKK</sequence>
<organism evidence="2 3">
    <name type="scientific">Desulfobacter latus</name>
    <dbReference type="NCBI Taxonomy" id="2292"/>
    <lineage>
        <taxon>Bacteria</taxon>
        <taxon>Pseudomonadati</taxon>
        <taxon>Thermodesulfobacteriota</taxon>
        <taxon>Desulfobacteria</taxon>
        <taxon>Desulfobacterales</taxon>
        <taxon>Desulfobacteraceae</taxon>
        <taxon>Desulfobacter</taxon>
    </lineage>
</organism>
<reference evidence="2 3" key="1">
    <citation type="submission" date="2020-06" db="EMBL/GenBank/DDBJ databases">
        <title>High-quality draft genome of sulfate reducer Desulfobacter latus type strain AcrS2 isolated from marine sediment.</title>
        <authorList>
            <person name="Hoppe M."/>
            <person name="Larsen C.K."/>
            <person name="Marshall I.P.G."/>
            <person name="Schramm A."/>
            <person name="Marietou A.G."/>
        </authorList>
    </citation>
    <scope>NUCLEOTIDE SEQUENCE [LARGE SCALE GENOMIC DNA]</scope>
    <source>
        <strain evidence="2 3">AcRS2</strain>
    </source>
</reference>
<gene>
    <name evidence="2" type="ORF">HXW94_02060</name>
</gene>
<dbReference type="RefSeq" id="WP_178365235.1">
    <property type="nucleotide sequence ID" value="NZ_JACADJ010000004.1"/>
</dbReference>
<comment type="caution">
    <text evidence="2">The sequence shown here is derived from an EMBL/GenBank/DDBJ whole genome shotgun (WGS) entry which is preliminary data.</text>
</comment>
<evidence type="ECO:0000313" key="3">
    <source>
        <dbReference type="Proteomes" id="UP000553343"/>
    </source>
</evidence>
<keyword evidence="1" id="KW-0472">Membrane</keyword>